<accession>A0ABZ0JWM1</accession>
<dbReference type="SUPFAM" id="SSF55781">
    <property type="entry name" value="GAF domain-like"/>
    <property type="match status" value="1"/>
</dbReference>
<feature type="domain" description="GAF" evidence="1">
    <location>
        <begin position="17"/>
        <end position="143"/>
    </location>
</feature>
<name>A0ABZ0JWM1_9GAMM</name>
<keyword evidence="3" id="KW-1185">Reference proteome</keyword>
<proteinExistence type="predicted"/>
<sequence>MIALQTQDIDIHDDISQSWQEMVDLISEISRVPATLVNRAYPKDLELLVKSNTPNNPFKAKERKRLGIGLYCEAIITGKKQLQINDAMLEPNWRDSPAAKAGMVAYLGLPLSWPNGDIFGTICMLDSQPMQFDNPTKQLLTRFQTIIETDLKRVYQHAQLLQENKHLSQQLNQTSFDIEQLKLQAKQNAFEQIYHANHANDDN</sequence>
<dbReference type="Gene3D" id="3.30.450.40">
    <property type="match status" value="1"/>
</dbReference>
<dbReference type="InterPro" id="IPR029016">
    <property type="entry name" value="GAF-like_dom_sf"/>
</dbReference>
<dbReference type="RefSeq" id="WP_310472340.1">
    <property type="nucleotide sequence ID" value="NZ_CP136522.1"/>
</dbReference>
<dbReference type="Pfam" id="PF01590">
    <property type="entry name" value="GAF"/>
    <property type="match status" value="1"/>
</dbReference>
<gene>
    <name evidence="2" type="ORF">RGE70_15495</name>
</gene>
<dbReference type="InterPro" id="IPR003018">
    <property type="entry name" value="GAF"/>
</dbReference>
<evidence type="ECO:0000313" key="2">
    <source>
        <dbReference type="EMBL" id="WOT04703.1"/>
    </source>
</evidence>
<evidence type="ECO:0000259" key="1">
    <source>
        <dbReference type="Pfam" id="PF01590"/>
    </source>
</evidence>
<reference evidence="2 3" key="1">
    <citation type="submission" date="2023-10" db="EMBL/GenBank/DDBJ databases">
        <title>Complete genome sequence of Shewanella sp. DAU334.</title>
        <authorList>
            <person name="Lee Y.-S."/>
            <person name="Jeong H.-R."/>
            <person name="Hwang E.-J."/>
            <person name="Choi Y.-L."/>
            <person name="Kim G.-D."/>
        </authorList>
    </citation>
    <scope>NUCLEOTIDE SEQUENCE [LARGE SCALE GENOMIC DNA]</scope>
    <source>
        <strain evidence="2 3">DAU334</strain>
    </source>
</reference>
<dbReference type="EMBL" id="CP136522">
    <property type="protein sequence ID" value="WOT04703.1"/>
    <property type="molecule type" value="Genomic_DNA"/>
</dbReference>
<protein>
    <submittedName>
        <fullName evidence="2">GAF domain-containing protein</fullName>
    </submittedName>
</protein>
<evidence type="ECO:0000313" key="3">
    <source>
        <dbReference type="Proteomes" id="UP001529491"/>
    </source>
</evidence>
<organism evidence="2 3">
    <name type="scientific">Shewanella youngdeokensis</name>
    <dbReference type="NCBI Taxonomy" id="2999068"/>
    <lineage>
        <taxon>Bacteria</taxon>
        <taxon>Pseudomonadati</taxon>
        <taxon>Pseudomonadota</taxon>
        <taxon>Gammaproteobacteria</taxon>
        <taxon>Alteromonadales</taxon>
        <taxon>Shewanellaceae</taxon>
        <taxon>Shewanella</taxon>
    </lineage>
</organism>
<dbReference type="Proteomes" id="UP001529491">
    <property type="component" value="Chromosome"/>
</dbReference>